<dbReference type="EMBL" id="LAZR01045335">
    <property type="protein sequence ID" value="KKK99114.1"/>
    <property type="molecule type" value="Genomic_DNA"/>
</dbReference>
<protein>
    <submittedName>
        <fullName evidence="1">Uncharacterized protein</fullName>
    </submittedName>
</protein>
<gene>
    <name evidence="1" type="ORF">LCGC14_2636020</name>
</gene>
<comment type="caution">
    <text evidence="1">The sequence shown here is derived from an EMBL/GenBank/DDBJ whole genome shotgun (WGS) entry which is preliminary data.</text>
</comment>
<proteinExistence type="predicted"/>
<dbReference type="AlphaFoldDB" id="A0A0F9C9R8"/>
<sequence length="25" mass="2476">LEGLGKSRDVGSEMVQAAIDTKGGG</sequence>
<name>A0A0F9C9R8_9ZZZZ</name>
<reference evidence="1" key="1">
    <citation type="journal article" date="2015" name="Nature">
        <title>Complex archaea that bridge the gap between prokaryotes and eukaryotes.</title>
        <authorList>
            <person name="Spang A."/>
            <person name="Saw J.H."/>
            <person name="Jorgensen S.L."/>
            <person name="Zaremba-Niedzwiedzka K."/>
            <person name="Martijn J."/>
            <person name="Lind A.E."/>
            <person name="van Eijk R."/>
            <person name="Schleper C."/>
            <person name="Guy L."/>
            <person name="Ettema T.J."/>
        </authorList>
    </citation>
    <scope>NUCLEOTIDE SEQUENCE</scope>
</reference>
<accession>A0A0F9C9R8</accession>
<organism evidence="1">
    <name type="scientific">marine sediment metagenome</name>
    <dbReference type="NCBI Taxonomy" id="412755"/>
    <lineage>
        <taxon>unclassified sequences</taxon>
        <taxon>metagenomes</taxon>
        <taxon>ecological metagenomes</taxon>
    </lineage>
</organism>
<evidence type="ECO:0000313" key="1">
    <source>
        <dbReference type="EMBL" id="KKK99114.1"/>
    </source>
</evidence>
<feature type="non-terminal residue" evidence="1">
    <location>
        <position position="1"/>
    </location>
</feature>